<protein>
    <recommendedName>
        <fullName evidence="3">Hypervirulence associated protein TUDOR domain-containing protein</fullName>
    </recommendedName>
</protein>
<keyword evidence="2" id="KW-1185">Reference proteome</keyword>
<evidence type="ECO:0008006" key="3">
    <source>
        <dbReference type="Google" id="ProtNLM"/>
    </source>
</evidence>
<proteinExistence type="predicted"/>
<name>A0ABV7N7U0_9STAP</name>
<gene>
    <name evidence="1" type="ORF">ACFOEO_12355</name>
</gene>
<comment type="caution">
    <text evidence="1">The sequence shown here is derived from an EMBL/GenBank/DDBJ whole genome shotgun (WGS) entry which is preliminary data.</text>
</comment>
<reference evidence="2" key="1">
    <citation type="journal article" date="2019" name="Int. J. Syst. Evol. Microbiol.">
        <title>The Global Catalogue of Microorganisms (GCM) 10K type strain sequencing project: providing services to taxonomists for standard genome sequencing and annotation.</title>
        <authorList>
            <consortium name="The Broad Institute Genomics Platform"/>
            <consortium name="The Broad Institute Genome Sequencing Center for Infectious Disease"/>
            <person name="Wu L."/>
            <person name="Ma J."/>
        </authorList>
    </citation>
    <scope>NUCLEOTIDE SEQUENCE [LARGE SCALE GENOMIC DNA]</scope>
    <source>
        <strain evidence="2">CCM 7756</strain>
    </source>
</reference>
<dbReference type="EMBL" id="JBHRVQ010000001">
    <property type="protein sequence ID" value="MFC3389374.1"/>
    <property type="molecule type" value="Genomic_DNA"/>
</dbReference>
<sequence length="68" mass="7529">MTYKVGDLIHITDWFGEKTDHVAEVVHVADEGGSIWFEPGVQTKLEENRGASNFLAKSCSFACDIEKA</sequence>
<evidence type="ECO:0000313" key="1">
    <source>
        <dbReference type="EMBL" id="MFC3389374.1"/>
    </source>
</evidence>
<accession>A0ABV7N7U0</accession>
<evidence type="ECO:0000313" key="2">
    <source>
        <dbReference type="Proteomes" id="UP001595637"/>
    </source>
</evidence>
<organism evidence="1 2">
    <name type="scientific">Salinicoccus sesuvii</name>
    <dbReference type="NCBI Taxonomy" id="868281"/>
    <lineage>
        <taxon>Bacteria</taxon>
        <taxon>Bacillati</taxon>
        <taxon>Bacillota</taxon>
        <taxon>Bacilli</taxon>
        <taxon>Bacillales</taxon>
        <taxon>Staphylococcaceae</taxon>
        <taxon>Salinicoccus</taxon>
    </lineage>
</organism>
<dbReference type="RefSeq" id="WP_380656434.1">
    <property type="nucleotide sequence ID" value="NZ_JBHRVQ010000001.1"/>
</dbReference>
<dbReference type="Proteomes" id="UP001595637">
    <property type="component" value="Unassembled WGS sequence"/>
</dbReference>